<comment type="subcellular location">
    <subcellularLocation>
        <location evidence="1">Membrane</location>
        <topology evidence="1">Multi-pass membrane protein</topology>
    </subcellularLocation>
</comment>
<feature type="domain" description="Sphingomyelin synthase-like" evidence="11">
    <location>
        <begin position="185"/>
        <end position="265"/>
    </location>
</feature>
<evidence type="ECO:0000256" key="7">
    <source>
        <dbReference type="ARBA" id="ARBA00023098"/>
    </source>
</evidence>
<evidence type="ECO:0000256" key="4">
    <source>
        <dbReference type="ARBA" id="ARBA00022692"/>
    </source>
</evidence>
<keyword evidence="5" id="KW-0746">Sphingolipid metabolism</keyword>
<evidence type="ECO:0000313" key="13">
    <source>
        <dbReference type="Proteomes" id="UP000649617"/>
    </source>
</evidence>
<evidence type="ECO:0000256" key="2">
    <source>
        <dbReference type="ARBA" id="ARBA00005441"/>
    </source>
</evidence>
<accession>A0A812JTT2</accession>
<comment type="similarity">
    <text evidence="2">Belongs to the sphingomyelin synthase family.</text>
</comment>
<keyword evidence="4 10" id="KW-0812">Transmembrane</keyword>
<gene>
    <name evidence="12" type="primary">ppdK</name>
    <name evidence="12" type="ORF">SPIL2461_LOCUS2484</name>
</gene>
<proteinExistence type="inferred from homology"/>
<name>A0A812JTT2_SYMPI</name>
<dbReference type="GO" id="GO:0000139">
    <property type="term" value="C:Golgi membrane"/>
    <property type="evidence" value="ECO:0007669"/>
    <property type="project" value="TreeGrafter"/>
</dbReference>
<evidence type="ECO:0000256" key="9">
    <source>
        <dbReference type="SAM" id="MobiDB-lite"/>
    </source>
</evidence>
<reference evidence="12" key="1">
    <citation type="submission" date="2021-02" db="EMBL/GenBank/DDBJ databases">
        <authorList>
            <person name="Dougan E. K."/>
            <person name="Rhodes N."/>
            <person name="Thang M."/>
            <person name="Chan C."/>
        </authorList>
    </citation>
    <scope>NUCLEOTIDE SEQUENCE</scope>
</reference>
<evidence type="ECO:0000256" key="1">
    <source>
        <dbReference type="ARBA" id="ARBA00004141"/>
    </source>
</evidence>
<dbReference type="PANTHER" id="PTHR21290">
    <property type="entry name" value="SPHINGOMYELIN SYNTHETASE"/>
    <property type="match status" value="1"/>
</dbReference>
<dbReference type="PANTHER" id="PTHR21290:SF25">
    <property type="entry name" value="SPHINGOMYELIN SYNTHASE-RELATED PROTEIN 1"/>
    <property type="match status" value="1"/>
</dbReference>
<dbReference type="GO" id="GO:0005789">
    <property type="term" value="C:endoplasmic reticulum membrane"/>
    <property type="evidence" value="ECO:0007669"/>
    <property type="project" value="TreeGrafter"/>
</dbReference>
<dbReference type="GO" id="GO:0046513">
    <property type="term" value="P:ceramide biosynthetic process"/>
    <property type="evidence" value="ECO:0007669"/>
    <property type="project" value="TreeGrafter"/>
</dbReference>
<dbReference type="Pfam" id="PF14360">
    <property type="entry name" value="PAP2_C"/>
    <property type="match status" value="1"/>
</dbReference>
<feature type="transmembrane region" description="Helical" evidence="10">
    <location>
        <begin position="84"/>
        <end position="103"/>
    </location>
</feature>
<organism evidence="12 13">
    <name type="scientific">Symbiodinium pilosum</name>
    <name type="common">Dinoflagellate</name>
    <dbReference type="NCBI Taxonomy" id="2952"/>
    <lineage>
        <taxon>Eukaryota</taxon>
        <taxon>Sar</taxon>
        <taxon>Alveolata</taxon>
        <taxon>Dinophyceae</taxon>
        <taxon>Suessiales</taxon>
        <taxon>Symbiodiniaceae</taxon>
        <taxon>Symbiodinium</taxon>
    </lineage>
</organism>
<dbReference type="OrthoDB" id="446468at2759"/>
<evidence type="ECO:0000256" key="8">
    <source>
        <dbReference type="ARBA" id="ARBA00023136"/>
    </source>
</evidence>
<dbReference type="InterPro" id="IPR025749">
    <property type="entry name" value="Sphingomyelin_synth-like_dom"/>
</dbReference>
<dbReference type="AlphaFoldDB" id="A0A812JTT2"/>
<keyword evidence="6 10" id="KW-1133">Transmembrane helix</keyword>
<dbReference type="Proteomes" id="UP000649617">
    <property type="component" value="Unassembled WGS sequence"/>
</dbReference>
<dbReference type="GO" id="GO:0033188">
    <property type="term" value="F:sphingomyelin synthase activity"/>
    <property type="evidence" value="ECO:0007669"/>
    <property type="project" value="TreeGrafter"/>
</dbReference>
<dbReference type="InterPro" id="IPR045221">
    <property type="entry name" value="Sphingomyelin_synth-like"/>
</dbReference>
<evidence type="ECO:0000256" key="6">
    <source>
        <dbReference type="ARBA" id="ARBA00022989"/>
    </source>
</evidence>
<feature type="transmembrane region" description="Helical" evidence="10">
    <location>
        <begin position="225"/>
        <end position="244"/>
    </location>
</feature>
<sequence length="359" mass="39917">MSSESPAPSVADSLQELVLMPVKHPKLFLKWIFPMFVCFLCFCCQSVLLHLTTVKYVNLHMHKEPLPEDIGHAYLGKAPVPMKILDMISCGVLLGFMVGALLLRDLRTWSKLFFCNGMMFVMKGVFDYATILPDSIGMAECAARLGEAPLKEFERLGTLNGQEFFDGMVSLELRGVAGKWPVRYCADMLLSGHTFVMLLYLLAVADLVQRSTLLMESPKREICQVFFGIFALGCTAADLYLIVINHFHYTVDVIMAIILTFLLYTNAGIAILVQWFASEYGESSRNTEDSGMVWVPAAMFPFCCFGGYYKVNQMSAKEVVKRQAADGSALWKSMAGPEDPGYGTMQPPGQQKTPEAVDP</sequence>
<keyword evidence="3" id="KW-0808">Transferase</keyword>
<keyword evidence="13" id="KW-1185">Reference proteome</keyword>
<evidence type="ECO:0000256" key="10">
    <source>
        <dbReference type="SAM" id="Phobius"/>
    </source>
</evidence>
<evidence type="ECO:0000313" key="12">
    <source>
        <dbReference type="EMBL" id="CAE7214161.1"/>
    </source>
</evidence>
<dbReference type="EMBL" id="CAJNIZ010002755">
    <property type="protein sequence ID" value="CAE7214161.1"/>
    <property type="molecule type" value="Genomic_DNA"/>
</dbReference>
<feature type="transmembrane region" description="Helical" evidence="10">
    <location>
        <begin position="27"/>
        <end position="51"/>
    </location>
</feature>
<feature type="transmembrane region" description="Helical" evidence="10">
    <location>
        <begin position="184"/>
        <end position="205"/>
    </location>
</feature>
<protein>
    <submittedName>
        <fullName evidence="12">PpdK protein</fullName>
    </submittedName>
</protein>
<comment type="caution">
    <text evidence="12">The sequence shown here is derived from an EMBL/GenBank/DDBJ whole genome shotgun (WGS) entry which is preliminary data.</text>
</comment>
<dbReference type="GO" id="GO:0005886">
    <property type="term" value="C:plasma membrane"/>
    <property type="evidence" value="ECO:0007669"/>
    <property type="project" value="TreeGrafter"/>
</dbReference>
<feature type="region of interest" description="Disordered" evidence="9">
    <location>
        <begin position="331"/>
        <end position="359"/>
    </location>
</feature>
<keyword evidence="7" id="KW-0443">Lipid metabolism</keyword>
<dbReference type="GO" id="GO:0047493">
    <property type="term" value="F:ceramide cholinephosphotransferase activity"/>
    <property type="evidence" value="ECO:0007669"/>
    <property type="project" value="TreeGrafter"/>
</dbReference>
<keyword evidence="8 10" id="KW-0472">Membrane</keyword>
<evidence type="ECO:0000259" key="11">
    <source>
        <dbReference type="Pfam" id="PF14360"/>
    </source>
</evidence>
<evidence type="ECO:0000256" key="5">
    <source>
        <dbReference type="ARBA" id="ARBA00022919"/>
    </source>
</evidence>
<feature type="transmembrane region" description="Helical" evidence="10">
    <location>
        <begin position="256"/>
        <end position="277"/>
    </location>
</feature>
<feature type="transmembrane region" description="Helical" evidence="10">
    <location>
        <begin position="292"/>
        <end position="311"/>
    </location>
</feature>
<evidence type="ECO:0000256" key="3">
    <source>
        <dbReference type="ARBA" id="ARBA00022679"/>
    </source>
</evidence>